<evidence type="ECO:0000313" key="2">
    <source>
        <dbReference type="EMBL" id="MEX0408053.1"/>
    </source>
</evidence>
<accession>A0ABV3SPB6</accession>
<dbReference type="SMART" id="SM00044">
    <property type="entry name" value="CYCc"/>
    <property type="match status" value="1"/>
</dbReference>
<dbReference type="Pfam" id="PF00211">
    <property type="entry name" value="Guanylate_cyc"/>
    <property type="match status" value="1"/>
</dbReference>
<evidence type="ECO:0000259" key="1">
    <source>
        <dbReference type="PROSITE" id="PS50125"/>
    </source>
</evidence>
<reference evidence="2 3" key="1">
    <citation type="submission" date="2024-05" db="EMBL/GenBank/DDBJ databases">
        <authorList>
            <person name="Jiang F."/>
        </authorList>
    </citation>
    <scope>NUCLEOTIDE SEQUENCE [LARGE SCALE GENOMIC DNA]</scope>
    <source>
        <strain evidence="2 3">LZ166</strain>
    </source>
</reference>
<dbReference type="EC" id="4.6.1.-" evidence="2"/>
<feature type="domain" description="Guanylate cyclase" evidence="1">
    <location>
        <begin position="221"/>
        <end position="352"/>
    </location>
</feature>
<dbReference type="InterPro" id="IPR029787">
    <property type="entry name" value="Nucleotide_cyclase"/>
</dbReference>
<dbReference type="PROSITE" id="PS50125">
    <property type="entry name" value="GUANYLATE_CYCLASE_2"/>
    <property type="match status" value="1"/>
</dbReference>
<dbReference type="InterPro" id="IPR001054">
    <property type="entry name" value="A/G_cyclase"/>
</dbReference>
<dbReference type="EMBL" id="JBDPGJ010000005">
    <property type="protein sequence ID" value="MEX0408053.1"/>
    <property type="molecule type" value="Genomic_DNA"/>
</dbReference>
<dbReference type="SUPFAM" id="SSF55073">
    <property type="entry name" value="Nucleotide cyclase"/>
    <property type="match status" value="1"/>
</dbReference>
<dbReference type="GO" id="GO:0016829">
    <property type="term" value="F:lyase activity"/>
    <property type="evidence" value="ECO:0007669"/>
    <property type="project" value="UniProtKB-KW"/>
</dbReference>
<comment type="caution">
    <text evidence="2">The sequence shown here is derived from an EMBL/GenBank/DDBJ whole genome shotgun (WGS) entry which is preliminary data.</text>
</comment>
<organism evidence="2 3">
    <name type="scientific">Aquibium pacificus</name>
    <dbReference type="NCBI Taxonomy" id="3153579"/>
    <lineage>
        <taxon>Bacteria</taxon>
        <taxon>Pseudomonadati</taxon>
        <taxon>Pseudomonadota</taxon>
        <taxon>Alphaproteobacteria</taxon>
        <taxon>Hyphomicrobiales</taxon>
        <taxon>Phyllobacteriaceae</taxon>
        <taxon>Aquibium</taxon>
    </lineage>
</organism>
<protein>
    <submittedName>
        <fullName evidence="2">Adenylate/guanylate cyclase domain-containing protein</fullName>
        <ecNumber evidence="2">4.6.1.-</ecNumber>
    </submittedName>
</protein>
<keyword evidence="3" id="KW-1185">Reference proteome</keyword>
<dbReference type="RefSeq" id="WP_367955936.1">
    <property type="nucleotide sequence ID" value="NZ_JBDPGJ010000005.1"/>
</dbReference>
<dbReference type="PANTHER" id="PTHR43081">
    <property type="entry name" value="ADENYLATE CYCLASE, TERMINAL-DIFFERENTIATION SPECIFIC-RELATED"/>
    <property type="match status" value="1"/>
</dbReference>
<sequence length="417" mass="45645">MQDLSLREVNDWVTQAGLNGTSEPELLAGFCQRLGAAGVPVARANVAMETLHPVHEGRLFFWDPEAPAGGEVIEVSHVEDRGALHGQWLRSPFHHLHVSGERMLRRRLSPAGPEDFDVLADLRGEGYTDYLVQLQRFAPAGAIGEMDCVNASWATRSPTGFSDRDIEALTALFPGFALALKSVSLQRIAATLLETYLGRDAGRRVLQGRIERGETEHVRAVIWFSDLRSFTRLTDTAPPDHIIPFLNGYAEAVISSIHEAGGDVLKLIGDGTLAIFDARDEAAACRRALDAVSRARRRVAELNRTRRSDGLFATEAYVGLHLGEVFYGNIGSTDRLDFTVIGPAVNMASRISAMCRSAERDVLISADFVRHLADLPPEVVSVGRYALRGFDRPQELFTIVPEEPIESNSSLPSALPA</sequence>
<dbReference type="InterPro" id="IPR050697">
    <property type="entry name" value="Adenylyl/Guanylyl_Cyclase_3/4"/>
</dbReference>
<gene>
    <name evidence="2" type="ORF">ABGN05_20550</name>
</gene>
<dbReference type="Proteomes" id="UP001556692">
    <property type="component" value="Unassembled WGS sequence"/>
</dbReference>
<dbReference type="CDD" id="cd07302">
    <property type="entry name" value="CHD"/>
    <property type="match status" value="1"/>
</dbReference>
<dbReference type="PANTHER" id="PTHR43081:SF11">
    <property type="entry name" value="BLR2264 PROTEIN"/>
    <property type="match status" value="1"/>
</dbReference>
<keyword evidence="2" id="KW-0456">Lyase</keyword>
<evidence type="ECO:0000313" key="3">
    <source>
        <dbReference type="Proteomes" id="UP001556692"/>
    </source>
</evidence>
<name>A0ABV3SPB6_9HYPH</name>
<dbReference type="Gene3D" id="3.30.70.1230">
    <property type="entry name" value="Nucleotide cyclase"/>
    <property type="match status" value="1"/>
</dbReference>
<proteinExistence type="predicted"/>